<evidence type="ECO:0000313" key="3">
    <source>
        <dbReference type="Proteomes" id="UP001155380"/>
    </source>
</evidence>
<dbReference type="RefSeq" id="WP_250914827.1">
    <property type="nucleotide sequence ID" value="NZ_JAMXLX010000020.1"/>
</dbReference>
<protein>
    <submittedName>
        <fullName evidence="2">Uncharacterized protein</fullName>
    </submittedName>
</protein>
<evidence type="ECO:0000256" key="1">
    <source>
        <dbReference type="SAM" id="Phobius"/>
    </source>
</evidence>
<sequence>MTVIADHRVEIEMLASWVAMKDREIAKLLTFARRQHSRCLWGLVPRSIEDEASPLNGCSHAYLAADQAMLARMRALPFWQDKAIALYDKVERGMIEQGSSLVLCAFSATIFNIASLVEPDWHDFATHLPSLFTLLGVVTLMLAGLVVSGVWLVHNVRANSAPNGV</sequence>
<evidence type="ECO:0000313" key="2">
    <source>
        <dbReference type="EMBL" id="MCO5960206.1"/>
    </source>
</evidence>
<reference evidence="2" key="1">
    <citation type="submission" date="2022-06" db="EMBL/GenBank/DDBJ databases">
        <authorList>
            <person name="Sun Q."/>
        </authorList>
    </citation>
    <scope>NUCLEOTIDE SEQUENCE</scope>
    <source>
        <strain evidence="2">S101</strain>
    </source>
</reference>
<keyword evidence="1" id="KW-0812">Transmembrane</keyword>
<keyword evidence="1" id="KW-1133">Transmembrane helix</keyword>
<name>A0AAJ1C1S0_9HYPH</name>
<dbReference type="EMBL" id="JAMXLX010000020">
    <property type="protein sequence ID" value="MCO5960206.1"/>
    <property type="molecule type" value="Genomic_DNA"/>
</dbReference>
<organism evidence="2 3">
    <name type="scientific">Ciceribacter sichuanensis</name>
    <dbReference type="NCBI Taxonomy" id="2949647"/>
    <lineage>
        <taxon>Bacteria</taxon>
        <taxon>Pseudomonadati</taxon>
        <taxon>Pseudomonadota</taxon>
        <taxon>Alphaproteobacteria</taxon>
        <taxon>Hyphomicrobiales</taxon>
        <taxon>Rhizobiaceae</taxon>
        <taxon>Ciceribacter</taxon>
    </lineage>
</organism>
<dbReference type="AlphaFoldDB" id="A0AAJ1C1S0"/>
<feature type="transmembrane region" description="Helical" evidence="1">
    <location>
        <begin position="99"/>
        <end position="117"/>
    </location>
</feature>
<gene>
    <name evidence="2" type="ORF">NBH21_25950</name>
</gene>
<feature type="transmembrane region" description="Helical" evidence="1">
    <location>
        <begin position="129"/>
        <end position="153"/>
    </location>
</feature>
<dbReference type="Proteomes" id="UP001155380">
    <property type="component" value="Unassembled WGS sequence"/>
</dbReference>
<keyword evidence="1" id="KW-0472">Membrane</keyword>
<proteinExistence type="predicted"/>
<accession>A0AAJ1C1S0</accession>
<comment type="caution">
    <text evidence="2">The sequence shown here is derived from an EMBL/GenBank/DDBJ whole genome shotgun (WGS) entry which is preliminary data.</text>
</comment>